<keyword evidence="3" id="KW-1185">Reference proteome</keyword>
<evidence type="ECO:0000313" key="3">
    <source>
        <dbReference type="Proteomes" id="UP000313359"/>
    </source>
</evidence>
<dbReference type="EMBL" id="ML122257">
    <property type="protein sequence ID" value="RPD63201.1"/>
    <property type="molecule type" value="Genomic_DNA"/>
</dbReference>
<dbReference type="AlphaFoldDB" id="A0A5C2SHR0"/>
<dbReference type="Proteomes" id="UP000313359">
    <property type="component" value="Unassembled WGS sequence"/>
</dbReference>
<proteinExistence type="predicted"/>
<sequence>MTSGNPYVMRHKSIPEHERPVVSLTDYELLFLGTLFFGLLGTLSLGHSVLEEGLLELDLTVAHSVAGYWDAGRARKI</sequence>
<keyword evidence="1" id="KW-1133">Transmembrane helix</keyword>
<reference evidence="2" key="1">
    <citation type="journal article" date="2018" name="Genome Biol. Evol.">
        <title>Genomics and development of Lentinus tigrinus, a white-rot wood-decaying mushroom with dimorphic fruiting bodies.</title>
        <authorList>
            <person name="Wu B."/>
            <person name="Xu Z."/>
            <person name="Knudson A."/>
            <person name="Carlson A."/>
            <person name="Chen N."/>
            <person name="Kovaka S."/>
            <person name="LaButti K."/>
            <person name="Lipzen A."/>
            <person name="Pennachio C."/>
            <person name="Riley R."/>
            <person name="Schakwitz W."/>
            <person name="Umezawa K."/>
            <person name="Ohm R.A."/>
            <person name="Grigoriev I.V."/>
            <person name="Nagy L.G."/>
            <person name="Gibbons J."/>
            <person name="Hibbett D."/>
        </authorList>
    </citation>
    <scope>NUCLEOTIDE SEQUENCE [LARGE SCALE GENOMIC DNA]</scope>
    <source>
        <strain evidence="2">ALCF2SS1-6</strain>
    </source>
</reference>
<evidence type="ECO:0000313" key="2">
    <source>
        <dbReference type="EMBL" id="RPD63201.1"/>
    </source>
</evidence>
<gene>
    <name evidence="2" type="ORF">L227DRAFT_417527</name>
</gene>
<organism evidence="2 3">
    <name type="scientific">Lentinus tigrinus ALCF2SS1-6</name>
    <dbReference type="NCBI Taxonomy" id="1328759"/>
    <lineage>
        <taxon>Eukaryota</taxon>
        <taxon>Fungi</taxon>
        <taxon>Dikarya</taxon>
        <taxon>Basidiomycota</taxon>
        <taxon>Agaricomycotina</taxon>
        <taxon>Agaricomycetes</taxon>
        <taxon>Polyporales</taxon>
        <taxon>Polyporaceae</taxon>
        <taxon>Lentinus</taxon>
    </lineage>
</organism>
<protein>
    <submittedName>
        <fullName evidence="2">Uncharacterized protein</fullName>
    </submittedName>
</protein>
<keyword evidence="1" id="KW-0812">Transmembrane</keyword>
<evidence type="ECO:0000256" key="1">
    <source>
        <dbReference type="SAM" id="Phobius"/>
    </source>
</evidence>
<keyword evidence="1" id="KW-0472">Membrane</keyword>
<accession>A0A5C2SHR0</accession>
<feature type="transmembrane region" description="Helical" evidence="1">
    <location>
        <begin position="29"/>
        <end position="50"/>
    </location>
</feature>
<name>A0A5C2SHR0_9APHY</name>